<feature type="compositionally biased region" description="Polar residues" evidence="2">
    <location>
        <begin position="158"/>
        <end position="172"/>
    </location>
</feature>
<feature type="region of interest" description="Disordered" evidence="2">
    <location>
        <begin position="989"/>
        <end position="1026"/>
    </location>
</feature>
<feature type="compositionally biased region" description="Polar residues" evidence="2">
    <location>
        <begin position="1041"/>
        <end position="1057"/>
    </location>
</feature>
<feature type="coiled-coil region" evidence="1">
    <location>
        <begin position="849"/>
        <end position="912"/>
    </location>
</feature>
<dbReference type="OrthoDB" id="4201669at2759"/>
<feature type="region of interest" description="Disordered" evidence="2">
    <location>
        <begin position="1139"/>
        <end position="1321"/>
    </location>
</feature>
<dbReference type="Proteomes" id="UP000266188">
    <property type="component" value="Unassembled WGS sequence"/>
</dbReference>
<dbReference type="SUPFAM" id="SSF57997">
    <property type="entry name" value="Tropomyosin"/>
    <property type="match status" value="1"/>
</dbReference>
<accession>A0A3A3A7G1</accession>
<evidence type="ECO:0000313" key="3">
    <source>
        <dbReference type="EMBL" id="RJE25905.1"/>
    </source>
</evidence>
<evidence type="ECO:0000313" key="4">
    <source>
        <dbReference type="Proteomes" id="UP000266188"/>
    </source>
</evidence>
<feature type="compositionally biased region" description="Polar residues" evidence="2">
    <location>
        <begin position="1275"/>
        <end position="1296"/>
    </location>
</feature>
<keyword evidence="4" id="KW-1185">Reference proteome</keyword>
<feature type="compositionally biased region" description="Basic and acidic residues" evidence="2">
    <location>
        <begin position="132"/>
        <end position="157"/>
    </location>
</feature>
<feature type="region of interest" description="Disordered" evidence="2">
    <location>
        <begin position="1"/>
        <end position="26"/>
    </location>
</feature>
<evidence type="ECO:0000256" key="1">
    <source>
        <dbReference type="SAM" id="Coils"/>
    </source>
</evidence>
<proteinExistence type="predicted"/>
<feature type="compositionally biased region" description="Polar residues" evidence="2">
    <location>
        <begin position="1204"/>
        <end position="1220"/>
    </location>
</feature>
<sequence>MVNEANALPLAPDTTNPLHVEQHSGPSRYDDNELLLLQLANINHEPLLSDLEAAAEDNAPYPTSGKPRPSLLMERPKSSGIDMTGFSFSKPVQRGRNFSFCTSKGETSAPIPQKNVFHQENQNIIEEIGKHCNDSREDPKEHPSTRGNHDKQRRLDEQTSSVESKQQPLNQPESSEEEHCSSSPANKAQGTQEDATSAMHDPTMLSSPKVSSVLFADMVLTNKDKGKRSRPSRSNDKRRNSDLSQSTRSDGTVPEDLSVPRSILPRDNNFRVVKPRADRKAAKPRQMATSSSNSEFTEDDLFRLLIGKIKQREDNDIAAANIRTKLETDISRLQSENKSLKDKVDAFGTQLQRRILESRSYKAQIDNWKAKLGKFKTVLTGLGSEYQALRIESNRIKATGLSLEKDKQEIAKAIEEAKRQVTQASSTVLKEKGCLSESQKIVSSLQNSLKSSEYQAESVRTQLVDERRRTAVLESYIQSQSRIQGKHIKSIKDDQLEMMKKTKSGFELISKQWEFSHLNIQSILKPMLEDCLASIKGLGEKYSVEKADIQQSASVIQKFISQMDSLSQKLTAGIEQKSEANAQLANDLKGETETILGAIDSHSTMLKQCGVDREIYGKLSANLETVAPKLCNLTTSIAGLDEKASSLAQRLEEVTSDLSDARAQAEVALESQTWDQPALNELQVRLDEASTKLSTALASLDAKEKENEDAKRSLSEAMEQIHAAESRSAQLESEVSVLKGNMESIERNVREELNRASVISRDQTRAKFEQKLHKALKEKIDMEKDIERIKEELERARQSANQTEASSKQEIMEIKSMVSEKDEQIQALQKSQIDFEVQIAAQEAALKKYQDLEASNLDLQKSLVEQLEQANMKATNLADEMSSKEEKHSESLQAVQAQLESLQKSFQLKEDECLSVRDQLSAANSAMSNSESAKTKAKAEIHSLLRRVQDSERWMKLIKETLEELGINTSDESFSDTWSRLAALLKAKTSKGNCSSPASGVAPSGLKPPASIAMSLTPRRDDNSPSRAYFQTTELIYRTQSIQSTYSSPGQRSQSEGYSRGTKNPDPDSQPMTSIVPFSSIQNELSPAQSFSQHEDPTELASMFMSTPKKGIDSFCDPSEGSQATLPCKGEIAEITTQTNHKRTESFPEQYDTGGNSHGTKRKAVTFEGEILPDEKQDEISGSLRGNDRKSVQEGSAIERTAARLNQRTYGRSQHFSSTEDAGKSSLKGGISLGEHEAASGIHPTGSHISDERVPGASRPQRRTRRASDYFETKASPTSLASGSGRRSSENGQHPNKSWGRGARRGGRRTRGERYNARFNQ</sequence>
<feature type="region of interest" description="Disordered" evidence="2">
    <location>
        <begin position="132"/>
        <end position="207"/>
    </location>
</feature>
<evidence type="ECO:0008006" key="5">
    <source>
        <dbReference type="Google" id="ProtNLM"/>
    </source>
</evidence>
<feature type="region of interest" description="Disordered" evidence="2">
    <location>
        <begin position="1041"/>
        <end position="1075"/>
    </location>
</feature>
<dbReference type="STRING" id="2070753.A0A3A3A7G1"/>
<feature type="compositionally biased region" description="Basic and acidic residues" evidence="2">
    <location>
        <begin position="1310"/>
        <end position="1321"/>
    </location>
</feature>
<keyword evidence="1" id="KW-0175">Coiled coil</keyword>
<gene>
    <name evidence="3" type="ORF">PHISCL_01747</name>
</gene>
<evidence type="ECO:0000256" key="2">
    <source>
        <dbReference type="SAM" id="MobiDB-lite"/>
    </source>
</evidence>
<name>A0A3A3A7G1_9EURO</name>
<feature type="compositionally biased region" description="Polar residues" evidence="2">
    <location>
        <begin position="184"/>
        <end position="195"/>
    </location>
</feature>
<feature type="region of interest" description="Disordered" evidence="2">
    <location>
        <begin position="221"/>
        <end position="293"/>
    </location>
</feature>
<organism evidence="3 4">
    <name type="scientific">Aspergillus sclerotialis</name>
    <dbReference type="NCBI Taxonomy" id="2070753"/>
    <lineage>
        <taxon>Eukaryota</taxon>
        <taxon>Fungi</taxon>
        <taxon>Dikarya</taxon>
        <taxon>Ascomycota</taxon>
        <taxon>Pezizomycotina</taxon>
        <taxon>Eurotiomycetes</taxon>
        <taxon>Eurotiomycetidae</taxon>
        <taxon>Eurotiales</taxon>
        <taxon>Aspergillaceae</taxon>
        <taxon>Aspergillus</taxon>
        <taxon>Aspergillus subgen. Polypaecilum</taxon>
    </lineage>
</organism>
<reference evidence="4" key="1">
    <citation type="submission" date="2017-02" db="EMBL/GenBank/DDBJ databases">
        <authorList>
            <person name="Tafer H."/>
            <person name="Lopandic K."/>
        </authorList>
    </citation>
    <scope>NUCLEOTIDE SEQUENCE [LARGE SCALE GENOMIC DNA]</scope>
    <source>
        <strain evidence="4">CBS 366.77</strain>
    </source>
</reference>
<comment type="caution">
    <text evidence="3">The sequence shown here is derived from an EMBL/GenBank/DDBJ whole genome shotgun (WGS) entry which is preliminary data.</text>
</comment>
<protein>
    <recommendedName>
        <fullName evidence="5">Rootletin</fullName>
    </recommendedName>
</protein>
<feature type="coiled-coil region" evidence="1">
    <location>
        <begin position="400"/>
        <end position="427"/>
    </location>
</feature>
<dbReference type="EMBL" id="MVGC01000034">
    <property type="protein sequence ID" value="RJE25905.1"/>
    <property type="molecule type" value="Genomic_DNA"/>
</dbReference>
<feature type="coiled-coil region" evidence="1">
    <location>
        <begin position="637"/>
        <end position="810"/>
    </location>
</feature>
<feature type="coiled-coil region" evidence="1">
    <location>
        <begin position="323"/>
        <end position="350"/>
    </location>
</feature>